<dbReference type="Gene3D" id="2.60.120.10">
    <property type="entry name" value="Jelly Rolls"/>
    <property type="match status" value="1"/>
</dbReference>
<dbReference type="InterPro" id="IPR011051">
    <property type="entry name" value="RmlC_Cupin_sf"/>
</dbReference>
<dbReference type="OrthoDB" id="9808275at2"/>
<dbReference type="InterPro" id="IPR051804">
    <property type="entry name" value="Carb_Metab_Reg_Kinase/Isom"/>
</dbReference>
<accession>A0A1H9UR51</accession>
<dbReference type="PANTHER" id="PTHR42742">
    <property type="entry name" value="TRANSCRIPTIONAL REPRESSOR MPRA"/>
    <property type="match status" value="1"/>
</dbReference>
<dbReference type="Proteomes" id="UP000198571">
    <property type="component" value="Unassembled WGS sequence"/>
</dbReference>
<evidence type="ECO:0000256" key="1">
    <source>
        <dbReference type="ARBA" id="ARBA00022723"/>
    </source>
</evidence>
<reference evidence="4" key="1">
    <citation type="submission" date="2016-10" db="EMBL/GenBank/DDBJ databases">
        <authorList>
            <person name="Varghese N."/>
            <person name="Submissions S."/>
        </authorList>
    </citation>
    <scope>NUCLEOTIDE SEQUENCE [LARGE SCALE GENOMIC DNA]</scope>
    <source>
        <strain evidence="4">S9</strain>
    </source>
</reference>
<dbReference type="InterPro" id="IPR014710">
    <property type="entry name" value="RmlC-like_jellyroll"/>
</dbReference>
<dbReference type="PANTHER" id="PTHR42742:SF3">
    <property type="entry name" value="FRUCTOKINASE"/>
    <property type="match status" value="1"/>
</dbReference>
<dbReference type="PIRSF" id="PIRSF026713">
    <property type="entry name" value="PMI_Firm_long_prd"/>
    <property type="match status" value="1"/>
</dbReference>
<organism evidence="3 4">
    <name type="scientific">Salipaludibacillus aurantiacus</name>
    <dbReference type="NCBI Taxonomy" id="1601833"/>
    <lineage>
        <taxon>Bacteria</taxon>
        <taxon>Bacillati</taxon>
        <taxon>Bacillota</taxon>
        <taxon>Bacilli</taxon>
        <taxon>Bacillales</taxon>
        <taxon>Bacillaceae</taxon>
    </lineage>
</organism>
<dbReference type="SUPFAM" id="SSF51182">
    <property type="entry name" value="RmlC-like cupins"/>
    <property type="match status" value="1"/>
</dbReference>
<sequence length="588" mass="67299">MGKYLNRLPNYDKYPAVTVKGFEESVTKGYEAVSAKLKAHQPEKGRFVIAVECYPGVREDEIKQGLTSAFDTVTILHADAIMESAETVTNKIKRNMTDDRVFGFMAPHRLEEFVDEQKLATFREQAAKVQDGVVFIYGVGATLIEENPDLLVYADLTRWEVQQRFETKEIGNWKADNKDEEPLKKFKRGYFFEWRMADRVKQRLFEKADYFLDTEKADSPVMVDGEAYLNGLQQAVNQPFRVVPYFKPGIWGGQWIREVVDLDDDAVNYAWAFDCVPEENSLNLKFGDTIFTLPSINLVYYQPVELMGDKVHARFGKSFPIRFDFLDTMEGQNLSLQVHPLTEYIQDTFGMPYTQDESYYYLDCSDDATIYLGLKEGVDKEEMIADLKRAEKGEISFPDEKYINQFPVKKHDHIAIPAGTIHCSATDSMVLEISATPYIFTFKLWDWDRVDLDGKPRPVHIDHGKEVIQWDRTTSWIEDHLIDQAEVVKEAHSWTEEKTGLHEREFLETRRHTGNGPVTHETGGIVNVLNLVEGEEATVESPSGEFAPYVVHYAETFIIPANVTTYTIRPSGPSEGKTIATVKAYVRT</sequence>
<dbReference type="AlphaFoldDB" id="A0A1H9UR51"/>
<proteinExistence type="predicted"/>
<dbReference type="GO" id="GO:0046872">
    <property type="term" value="F:metal ion binding"/>
    <property type="evidence" value="ECO:0007669"/>
    <property type="project" value="UniProtKB-KW"/>
</dbReference>
<evidence type="ECO:0000313" key="3">
    <source>
        <dbReference type="EMBL" id="SES11838.1"/>
    </source>
</evidence>
<keyword evidence="4" id="KW-1185">Reference proteome</keyword>
<dbReference type="STRING" id="1601833.SAMN05518684_108115"/>
<keyword evidence="3" id="KW-0413">Isomerase</keyword>
<keyword evidence="1" id="KW-0479">Metal-binding</keyword>
<dbReference type="GO" id="GO:0016853">
    <property type="term" value="F:isomerase activity"/>
    <property type="evidence" value="ECO:0007669"/>
    <property type="project" value="UniProtKB-KW"/>
</dbReference>
<evidence type="ECO:0000256" key="2">
    <source>
        <dbReference type="ARBA" id="ARBA00022833"/>
    </source>
</evidence>
<evidence type="ECO:0000313" key="4">
    <source>
        <dbReference type="Proteomes" id="UP000198571"/>
    </source>
</evidence>
<dbReference type="EMBL" id="FOGT01000008">
    <property type="protein sequence ID" value="SES11838.1"/>
    <property type="molecule type" value="Genomic_DNA"/>
</dbReference>
<name>A0A1H9UR51_9BACI</name>
<gene>
    <name evidence="3" type="ORF">SAMN05518684_108115</name>
</gene>
<protein>
    <submittedName>
        <fullName evidence="3">Mannose-6-phosphate isomerase, class I</fullName>
    </submittedName>
</protein>
<keyword evidence="2" id="KW-0862">Zinc</keyword>
<dbReference type="CDD" id="cd07010">
    <property type="entry name" value="cupin_PMI_type_I_N_bac"/>
    <property type="match status" value="1"/>
</dbReference>
<dbReference type="InterPro" id="IPR016847">
    <property type="entry name" value="Man6P_Isoase_Firm_lng_prd"/>
</dbReference>